<dbReference type="Gene3D" id="2.40.70.10">
    <property type="entry name" value="Acid Proteases"/>
    <property type="match status" value="1"/>
</dbReference>
<dbReference type="InterPro" id="IPR005162">
    <property type="entry name" value="Retrotrans_gag_dom"/>
</dbReference>
<sequence>MDRPDHFAAALAESLSMAMSQLSEHLMQQNQQFQSAVLEQMTQRHPAPEFKVEGTSMPHFSDMPDESVDEFIFRAKMFMQRKNLNYDASSLRAGAASWYHTRVAIEQRPIANISDFHDALTHEFVPPDLQYRIRAALRKCRQTKGIDDYVAEFRRLIAQAREMSQLDQIDHFCEGLKPETRKKITYLRCSTLSAAISHAQAFEWAHFAQRSRQDRQQGAAFGDTKASHGEGQPEPMDISMVNTRSISKDECRTRNLCFYCKASGHRIHNCPKKPVQGNVHAQQIGASYGTATVSPLLFHEVLVNGTPLRMLVDSGATHCIVKQGVFEDLPGASTSLVAARGFDGSTQSLSCNCCATVITPFLEWPLEYTYDGILGQPWLRSANPCIDWGRGIISSPPPTPTVPQSADCGVTGVSGANPPGHVTEPPTDQLEC</sequence>
<accession>A0A8S9VCY6</accession>
<dbReference type="PANTHER" id="PTHR15503:SF22">
    <property type="entry name" value="TRANSPOSON TY3-I GAG POLYPROTEIN"/>
    <property type="match status" value="1"/>
</dbReference>
<gene>
    <name evidence="3" type="ORF">GN958_ATG00095</name>
</gene>
<evidence type="ECO:0000256" key="1">
    <source>
        <dbReference type="SAM" id="MobiDB-lite"/>
    </source>
</evidence>
<dbReference type="SUPFAM" id="SSF50630">
    <property type="entry name" value="Acid proteases"/>
    <property type="match status" value="1"/>
</dbReference>
<dbReference type="InterPro" id="IPR032567">
    <property type="entry name" value="RTL1-rel"/>
</dbReference>
<feature type="domain" description="Retrotransposon gag" evidence="2">
    <location>
        <begin position="89"/>
        <end position="178"/>
    </location>
</feature>
<evidence type="ECO:0000313" key="4">
    <source>
        <dbReference type="Proteomes" id="UP000704712"/>
    </source>
</evidence>
<feature type="region of interest" description="Disordered" evidence="1">
    <location>
        <begin position="215"/>
        <end position="237"/>
    </location>
</feature>
<name>A0A8S9VCY6_PHYIN</name>
<dbReference type="GO" id="GO:0006508">
    <property type="term" value="P:proteolysis"/>
    <property type="evidence" value="ECO:0007669"/>
    <property type="project" value="InterPro"/>
</dbReference>
<dbReference type="InterPro" id="IPR021109">
    <property type="entry name" value="Peptidase_aspartic_dom_sf"/>
</dbReference>
<dbReference type="InterPro" id="IPR036875">
    <property type="entry name" value="Znf_CCHC_sf"/>
</dbReference>
<dbReference type="AlphaFoldDB" id="A0A8S9VCY6"/>
<dbReference type="GO" id="GO:0003676">
    <property type="term" value="F:nucleic acid binding"/>
    <property type="evidence" value="ECO:0007669"/>
    <property type="project" value="InterPro"/>
</dbReference>
<dbReference type="Proteomes" id="UP000704712">
    <property type="component" value="Unassembled WGS sequence"/>
</dbReference>
<dbReference type="GO" id="GO:0008270">
    <property type="term" value="F:zinc ion binding"/>
    <property type="evidence" value="ECO:0007669"/>
    <property type="project" value="InterPro"/>
</dbReference>
<dbReference type="EMBL" id="JAACNO010000028">
    <property type="protein sequence ID" value="KAF4150711.1"/>
    <property type="molecule type" value="Genomic_DNA"/>
</dbReference>
<evidence type="ECO:0000313" key="3">
    <source>
        <dbReference type="EMBL" id="KAF4150711.1"/>
    </source>
</evidence>
<dbReference type="CDD" id="cd00303">
    <property type="entry name" value="retropepsin_like"/>
    <property type="match status" value="1"/>
</dbReference>
<dbReference type="SUPFAM" id="SSF57756">
    <property type="entry name" value="Retrovirus zinc finger-like domains"/>
    <property type="match status" value="1"/>
</dbReference>
<reference evidence="3" key="1">
    <citation type="submission" date="2020-03" db="EMBL/GenBank/DDBJ databases">
        <title>Hybrid Assembly of Korean Phytophthora infestans isolates.</title>
        <authorList>
            <person name="Prokchorchik M."/>
            <person name="Lee Y."/>
            <person name="Seo J."/>
            <person name="Cho J.-H."/>
            <person name="Park Y.-E."/>
            <person name="Jang D.-C."/>
            <person name="Im J.-S."/>
            <person name="Choi J.-G."/>
            <person name="Park H.-J."/>
            <person name="Lee G.-B."/>
            <person name="Lee Y.-G."/>
            <person name="Hong S.-Y."/>
            <person name="Cho K."/>
            <person name="Sohn K.H."/>
        </authorList>
    </citation>
    <scope>NUCLEOTIDE SEQUENCE</scope>
    <source>
        <strain evidence="3">KR_2_A2</strain>
    </source>
</reference>
<proteinExistence type="predicted"/>
<feature type="non-terminal residue" evidence="3">
    <location>
        <position position="1"/>
    </location>
</feature>
<dbReference type="PANTHER" id="PTHR15503">
    <property type="entry name" value="LDOC1 RELATED"/>
    <property type="match status" value="1"/>
</dbReference>
<comment type="caution">
    <text evidence="3">The sequence shown here is derived from an EMBL/GenBank/DDBJ whole genome shotgun (WGS) entry which is preliminary data.</text>
</comment>
<organism evidence="3 4">
    <name type="scientific">Phytophthora infestans</name>
    <name type="common">Potato late blight agent</name>
    <name type="synonym">Botrytis infestans</name>
    <dbReference type="NCBI Taxonomy" id="4787"/>
    <lineage>
        <taxon>Eukaryota</taxon>
        <taxon>Sar</taxon>
        <taxon>Stramenopiles</taxon>
        <taxon>Oomycota</taxon>
        <taxon>Peronosporomycetes</taxon>
        <taxon>Peronosporales</taxon>
        <taxon>Peronosporaceae</taxon>
        <taxon>Phytophthora</taxon>
    </lineage>
</organism>
<dbReference type="PROSITE" id="PS00141">
    <property type="entry name" value="ASP_PROTEASE"/>
    <property type="match status" value="1"/>
</dbReference>
<dbReference type="GO" id="GO:0004190">
    <property type="term" value="F:aspartic-type endopeptidase activity"/>
    <property type="evidence" value="ECO:0007669"/>
    <property type="project" value="InterPro"/>
</dbReference>
<evidence type="ECO:0000259" key="2">
    <source>
        <dbReference type="Pfam" id="PF03732"/>
    </source>
</evidence>
<dbReference type="Pfam" id="PF03732">
    <property type="entry name" value="Retrotrans_gag"/>
    <property type="match status" value="1"/>
</dbReference>
<protein>
    <submittedName>
        <fullName evidence="3">Retrotransposon gag protein</fullName>
    </submittedName>
</protein>
<dbReference type="InterPro" id="IPR001969">
    <property type="entry name" value="Aspartic_peptidase_AS"/>
</dbReference>
<feature type="region of interest" description="Disordered" evidence="1">
    <location>
        <begin position="396"/>
        <end position="432"/>
    </location>
</feature>